<dbReference type="EMBL" id="LYRP01000001">
    <property type="protein sequence ID" value="OAT78310.1"/>
    <property type="molecule type" value="Genomic_DNA"/>
</dbReference>
<dbReference type="AlphaFoldDB" id="A0A1B7L7S2"/>
<dbReference type="STRING" id="1691903.A9B99_00820"/>
<gene>
    <name evidence="1" type="ORF">A9B99_00820</name>
</gene>
<evidence type="ECO:0000313" key="2">
    <source>
        <dbReference type="Proteomes" id="UP000078225"/>
    </source>
</evidence>
<keyword evidence="2" id="KW-1185">Reference proteome</keyword>
<dbReference type="RefSeq" id="WP_064593697.1">
    <property type="nucleotide sequence ID" value="NZ_CP134782.1"/>
</dbReference>
<dbReference type="InterPro" id="IPR009216">
    <property type="entry name" value="Virulence_factor_SrfB"/>
</dbReference>
<evidence type="ECO:0000313" key="1">
    <source>
        <dbReference type="EMBL" id="OAT78310.1"/>
    </source>
</evidence>
<proteinExistence type="predicted"/>
<dbReference type="Proteomes" id="UP000078225">
    <property type="component" value="Unassembled WGS sequence"/>
</dbReference>
<comment type="caution">
    <text evidence="1">The sequence shown here is derived from an EMBL/GenBank/DDBJ whole genome shotgun (WGS) entry which is preliminary data.</text>
</comment>
<reference evidence="2" key="1">
    <citation type="submission" date="2016-05" db="EMBL/GenBank/DDBJ databases">
        <authorList>
            <person name="Behera P."/>
            <person name="Vaishampayan P."/>
            <person name="Singh N."/>
            <person name="Raina V."/>
            <person name="Suar M."/>
            <person name="Pattnaik A."/>
            <person name="Rastogi G."/>
        </authorList>
    </citation>
    <scope>NUCLEOTIDE SEQUENCE [LARGE SCALE GENOMIC DNA]</scope>
    <source>
        <strain evidence="2">MP23</strain>
    </source>
</reference>
<organism evidence="1 2">
    <name type="scientific">Mangrovibacter phragmitis</name>
    <dbReference type="NCBI Taxonomy" id="1691903"/>
    <lineage>
        <taxon>Bacteria</taxon>
        <taxon>Pseudomonadati</taxon>
        <taxon>Pseudomonadota</taxon>
        <taxon>Gammaproteobacteria</taxon>
        <taxon>Enterobacterales</taxon>
        <taxon>Enterobacteriaceae</taxon>
        <taxon>Mangrovibacter</taxon>
    </lineage>
</organism>
<dbReference type="OrthoDB" id="5437169at2"/>
<sequence>MLAPLSDYKQSVTLIQNSGVQFLDFGVTPFDMPNQGCFVRKTANGPLLRLDYDIIPGKYSLPTLDASAPEVVKPEVTQPLSQSLQMMDGVWLPVPFLRFNPPRTFVGGPDNWARVQIRQLASPDSKGNTHRIVVAFDTQLAEDEHSGGLAPLQSDVRNGTRFTLAWQNQDVAEFLDQTWVDGWLREVFTQYATREQGRSEEDITRAMKLFEYQAHWMNVLTLLSSLNIPEVKIVGETLQTPAIPVDLVLDVGNTHTCGVLIEDHGPTNDGLRQTMALQIRNLSEPQYLNALMFTSRMEFNEARFGKTHFSVESGRDEAFMWPAIVRVGDEARNLAIARRGTEGNSGISSPRRYLWDETPGNEEWRFSQFNTHTQREPLATAWPLMNLMNDEGQPLYQLPPDERLPVFSPHYTRSSLMMHMLCELLMQALAQINSVSSRLAQGYPTSPRQLRTLILTLPSAMPKQEKAIFRQRMEDAIAVIWKALGWHPADDDFSRPAERQRTVVPVPAIHLDWDEASCGQLVWLYNEAMMKFAGKTDQFFSTLARKDRLADDEQPGRAIRVATIDIGGGTTDMAITRYQLDEGTGSNVKIAPTLLFREGFKIAGDDILLDVIQLAILPALEQAFQQAGVVDASGLMGHLFGESGRMDTQGILRQQAALQLFMPLGHKLLSAWEEQDPSDPQSGVYTTFGDLLAVPPGENVLHYIHKAVQGALPPQSDAFNLMSVPLDVPFSLLHDAMMAGKFRITAPLHALCEAVSHYCCDVLLITGRPGCLPGIQALIRYLQPVPVNRLVWLENYPVHEWYPFSEQGRIGNPKSTAAIGAMLCSLALDLRLPGFNFKAADIKAYSTIRHLGVLDSNNMLSDDNVWYQDIDLDNPGEKLAVKVSFPLRGNVTLGFRQLDNARWPATPLYTLSIDDAGLSRAIAGDGVLNVRLQLQTHGGDTPLSFELADAWLQDGRKVPLSQLSLKLNTLAYRQNSANYYWIDSGSVYA</sequence>
<protein>
    <submittedName>
        <fullName evidence="1">Virulence factor SrfB</fullName>
    </submittedName>
</protein>
<name>A0A1B7L7S2_9ENTR</name>
<dbReference type="PIRSF" id="PIRSF034585">
    <property type="entry name" value="SrfB"/>
    <property type="match status" value="1"/>
</dbReference>
<accession>A0A1B7L7S2</accession>
<dbReference type="Pfam" id="PF07520">
    <property type="entry name" value="SrfB"/>
    <property type="match status" value="1"/>
</dbReference>